<evidence type="ECO:0000259" key="9">
    <source>
        <dbReference type="PROSITE" id="PS50109"/>
    </source>
</evidence>
<dbReference type="Pfam" id="PF07730">
    <property type="entry name" value="HisKA_3"/>
    <property type="match status" value="1"/>
</dbReference>
<dbReference type="InterPro" id="IPR003594">
    <property type="entry name" value="HATPase_dom"/>
</dbReference>
<evidence type="ECO:0000256" key="1">
    <source>
        <dbReference type="ARBA" id="ARBA00000085"/>
    </source>
</evidence>
<evidence type="ECO:0000313" key="10">
    <source>
        <dbReference type="EMBL" id="MDT8902073.1"/>
    </source>
</evidence>
<dbReference type="InterPro" id="IPR008599">
    <property type="entry name" value="Diacid_rec"/>
</dbReference>
<dbReference type="EMBL" id="JAUOZS010000001">
    <property type="protein sequence ID" value="MDT8902073.1"/>
    <property type="molecule type" value="Genomic_DNA"/>
</dbReference>
<proteinExistence type="predicted"/>
<dbReference type="PROSITE" id="PS50109">
    <property type="entry name" value="HIS_KIN"/>
    <property type="match status" value="1"/>
</dbReference>
<evidence type="ECO:0000256" key="6">
    <source>
        <dbReference type="ARBA" id="ARBA00022777"/>
    </source>
</evidence>
<dbReference type="Pfam" id="PF02518">
    <property type="entry name" value="HATPase_c"/>
    <property type="match status" value="1"/>
</dbReference>
<name>A0ABU3P0M4_9FIRM</name>
<dbReference type="SMART" id="SM00387">
    <property type="entry name" value="HATPase_c"/>
    <property type="match status" value="1"/>
</dbReference>
<dbReference type="Proteomes" id="UP001254848">
    <property type="component" value="Unassembled WGS sequence"/>
</dbReference>
<keyword evidence="7" id="KW-0067">ATP-binding</keyword>
<dbReference type="SUPFAM" id="SSF55874">
    <property type="entry name" value="ATPase domain of HSP90 chaperone/DNA topoisomerase II/histidine kinase"/>
    <property type="match status" value="1"/>
</dbReference>
<dbReference type="PANTHER" id="PTHR24421">
    <property type="entry name" value="NITRATE/NITRITE SENSOR PROTEIN NARX-RELATED"/>
    <property type="match status" value="1"/>
</dbReference>
<evidence type="ECO:0000313" key="11">
    <source>
        <dbReference type="Proteomes" id="UP001254848"/>
    </source>
</evidence>
<evidence type="ECO:0000256" key="7">
    <source>
        <dbReference type="ARBA" id="ARBA00022840"/>
    </source>
</evidence>
<dbReference type="CDD" id="cd16917">
    <property type="entry name" value="HATPase_UhpB-NarQ-NarX-like"/>
    <property type="match status" value="1"/>
</dbReference>
<keyword evidence="5" id="KW-0547">Nucleotide-binding</keyword>
<keyword evidence="11" id="KW-1185">Reference proteome</keyword>
<dbReference type="Gene3D" id="1.20.5.1930">
    <property type="match status" value="1"/>
</dbReference>
<dbReference type="PANTHER" id="PTHR24421:SF10">
    <property type="entry name" value="NITRATE_NITRITE SENSOR PROTEIN NARQ"/>
    <property type="match status" value="1"/>
</dbReference>
<dbReference type="EC" id="2.7.13.3" evidence="2"/>
<organism evidence="10 11">
    <name type="scientific">Anaeroselena agilis</name>
    <dbReference type="NCBI Taxonomy" id="3063788"/>
    <lineage>
        <taxon>Bacteria</taxon>
        <taxon>Bacillati</taxon>
        <taxon>Bacillota</taxon>
        <taxon>Negativicutes</taxon>
        <taxon>Acetonemataceae</taxon>
        <taxon>Anaeroselena</taxon>
    </lineage>
</organism>
<sequence>MPAKELYRSLDPHFSQTLVDIVAAELNKNVNICDHKGVIIASFSKERISQVHECAANMLASGHIHEFSVTEDDVARYKGVRKGFNVPIIFEGRCAGVIGVTGEPEAAAPYARLAARFVQAALESSARQEKLVRALQEKEELQTIFLNKIIAVQEEERRKISRELHDETSQALTSIIVGLRVLSEQMGGGEERARVLAMRDLAAKTLEDVHRLAVELRPVLLDDLGLVAAAHKYIESYANQYSLPVDIDFAGLSRERFRPEVEIALYRILQEALTNIVKHARAGQVRVALKKSRGRLRLTVADDGVGFEIASLQTAAAGACLGIHGMRERVALLDGAFAIQTAPGAGTAITAEVPLKEKNHGR</sequence>
<evidence type="ECO:0000256" key="5">
    <source>
        <dbReference type="ARBA" id="ARBA00022741"/>
    </source>
</evidence>
<dbReference type="Gene3D" id="3.30.565.10">
    <property type="entry name" value="Histidine kinase-like ATPase, C-terminal domain"/>
    <property type="match status" value="1"/>
</dbReference>
<accession>A0ABU3P0M4</accession>
<keyword evidence="8" id="KW-0902">Two-component regulatory system</keyword>
<dbReference type="Pfam" id="PF05651">
    <property type="entry name" value="Diacid_rec"/>
    <property type="match status" value="1"/>
</dbReference>
<protein>
    <recommendedName>
        <fullName evidence="2">histidine kinase</fullName>
        <ecNumber evidence="2">2.7.13.3</ecNumber>
    </recommendedName>
</protein>
<dbReference type="InterPro" id="IPR005467">
    <property type="entry name" value="His_kinase_dom"/>
</dbReference>
<dbReference type="RefSeq" id="WP_413782486.1">
    <property type="nucleotide sequence ID" value="NZ_JAUOZS010000001.1"/>
</dbReference>
<evidence type="ECO:0000256" key="4">
    <source>
        <dbReference type="ARBA" id="ARBA00022679"/>
    </source>
</evidence>
<comment type="caution">
    <text evidence="10">The sequence shown here is derived from an EMBL/GenBank/DDBJ whole genome shotgun (WGS) entry which is preliminary data.</text>
</comment>
<keyword evidence="6" id="KW-0418">Kinase</keyword>
<evidence type="ECO:0000256" key="8">
    <source>
        <dbReference type="ARBA" id="ARBA00023012"/>
    </source>
</evidence>
<gene>
    <name evidence="10" type="ORF">Q4T40_12530</name>
</gene>
<dbReference type="InterPro" id="IPR011712">
    <property type="entry name" value="Sig_transdc_His_kin_sub3_dim/P"/>
</dbReference>
<reference evidence="10 11" key="1">
    <citation type="submission" date="2023-07" db="EMBL/GenBank/DDBJ databases">
        <title>The novel representative of Negativicutes class, Anaeroselena agilis gen. nov. sp. nov.</title>
        <authorList>
            <person name="Prokofeva M.I."/>
            <person name="Elcheninov A.G."/>
            <person name="Klyukina A."/>
            <person name="Kublanov I.V."/>
            <person name="Frolov E.N."/>
            <person name="Podosokorskaya O.A."/>
        </authorList>
    </citation>
    <scope>NUCLEOTIDE SEQUENCE [LARGE SCALE GENOMIC DNA]</scope>
    <source>
        <strain evidence="10 11">4137-cl</strain>
    </source>
</reference>
<comment type="catalytic activity">
    <reaction evidence="1">
        <text>ATP + protein L-histidine = ADP + protein N-phospho-L-histidine.</text>
        <dbReference type="EC" id="2.7.13.3"/>
    </reaction>
</comment>
<keyword evidence="4" id="KW-0808">Transferase</keyword>
<evidence type="ECO:0000256" key="3">
    <source>
        <dbReference type="ARBA" id="ARBA00022553"/>
    </source>
</evidence>
<keyword evidence="3" id="KW-0597">Phosphoprotein</keyword>
<feature type="domain" description="Histidine kinase" evidence="9">
    <location>
        <begin position="163"/>
        <end position="357"/>
    </location>
</feature>
<evidence type="ECO:0000256" key="2">
    <source>
        <dbReference type="ARBA" id="ARBA00012438"/>
    </source>
</evidence>
<dbReference type="InterPro" id="IPR036890">
    <property type="entry name" value="HATPase_C_sf"/>
</dbReference>
<dbReference type="InterPro" id="IPR050482">
    <property type="entry name" value="Sensor_HK_TwoCompSys"/>
</dbReference>